<keyword evidence="4" id="KW-0325">Glycoprotein</keyword>
<evidence type="ECO:0000256" key="1">
    <source>
        <dbReference type="ARBA" id="ARBA00004613"/>
    </source>
</evidence>
<organism evidence="6 7">
    <name type="scientific">Mugilogobius chulae</name>
    <name type="common">yellowstripe goby</name>
    <dbReference type="NCBI Taxonomy" id="88201"/>
    <lineage>
        <taxon>Eukaryota</taxon>
        <taxon>Metazoa</taxon>
        <taxon>Chordata</taxon>
        <taxon>Craniata</taxon>
        <taxon>Vertebrata</taxon>
        <taxon>Euteleostomi</taxon>
        <taxon>Actinopterygii</taxon>
        <taxon>Neopterygii</taxon>
        <taxon>Teleostei</taxon>
        <taxon>Neoteleostei</taxon>
        <taxon>Acanthomorphata</taxon>
        <taxon>Gobiaria</taxon>
        <taxon>Gobiiformes</taxon>
        <taxon>Gobioidei</taxon>
        <taxon>Gobiidae</taxon>
        <taxon>Gobionellinae</taxon>
        <taxon>Mugilogobius</taxon>
    </lineage>
</organism>
<dbReference type="AlphaFoldDB" id="A0AAW0PJV4"/>
<proteinExistence type="predicted"/>
<dbReference type="GO" id="GO:0005576">
    <property type="term" value="C:extracellular region"/>
    <property type="evidence" value="ECO:0007669"/>
    <property type="project" value="UniProtKB-SubCell"/>
</dbReference>
<evidence type="ECO:0000256" key="5">
    <source>
        <dbReference type="SAM" id="SignalP"/>
    </source>
</evidence>
<keyword evidence="3 5" id="KW-0732">Signal</keyword>
<dbReference type="PANTHER" id="PTHR11967">
    <property type="entry name" value="ALPHA-1-ACID GLYCOPROTEIN"/>
    <property type="match status" value="1"/>
</dbReference>
<dbReference type="SUPFAM" id="SSF50814">
    <property type="entry name" value="Lipocalins"/>
    <property type="match status" value="1"/>
</dbReference>
<evidence type="ECO:0000256" key="3">
    <source>
        <dbReference type="ARBA" id="ARBA00022729"/>
    </source>
</evidence>
<evidence type="ECO:0000256" key="4">
    <source>
        <dbReference type="ARBA" id="ARBA00023180"/>
    </source>
</evidence>
<protein>
    <recommendedName>
        <fullName evidence="8">Apolipoprotein M</fullName>
    </recommendedName>
</protein>
<keyword evidence="2" id="KW-0964">Secreted</keyword>
<accession>A0AAW0PJV4</accession>
<evidence type="ECO:0000313" key="6">
    <source>
        <dbReference type="EMBL" id="KAK7922318.1"/>
    </source>
</evidence>
<sequence>MQLSRCRCVPLWICVLLLPVSTATDPPLNCTELTQPLQQSQLNQILGTWILIEAYGNSDFLDVQLGSLSSEWLKINTTEESGIVRLVKGVRHKNQKEKNCGFFHDLEAPLVNSSALQIKADYFSILKFLPTCSECLLYQTYSSADGLEMILLYGKSQSLGTSELEMFRKQASCLHFPQPPVATFKYNPADDLCPMS</sequence>
<feature type="signal peptide" evidence="5">
    <location>
        <begin position="1"/>
        <end position="23"/>
    </location>
</feature>
<reference evidence="7" key="1">
    <citation type="submission" date="2024-04" db="EMBL/GenBank/DDBJ databases">
        <title>Salinicola lusitanus LLJ914,a marine bacterium isolated from the Okinawa Trough.</title>
        <authorList>
            <person name="Li J."/>
        </authorList>
    </citation>
    <scope>NUCLEOTIDE SEQUENCE [LARGE SCALE GENOMIC DNA]</scope>
</reference>
<dbReference type="PANTHER" id="PTHR11967:SF2">
    <property type="entry name" value="ALPHA-1-ACID GLYCOPROTEIN 1"/>
    <property type="match status" value="1"/>
</dbReference>
<gene>
    <name evidence="6" type="ORF">WMY93_009220</name>
</gene>
<evidence type="ECO:0000256" key="2">
    <source>
        <dbReference type="ARBA" id="ARBA00022525"/>
    </source>
</evidence>
<dbReference type="EMBL" id="JBBPFD010000006">
    <property type="protein sequence ID" value="KAK7922318.1"/>
    <property type="molecule type" value="Genomic_DNA"/>
</dbReference>
<evidence type="ECO:0000313" key="7">
    <source>
        <dbReference type="Proteomes" id="UP001460270"/>
    </source>
</evidence>
<comment type="caution">
    <text evidence="6">The sequence shown here is derived from an EMBL/GenBank/DDBJ whole genome shotgun (WGS) entry which is preliminary data.</text>
</comment>
<evidence type="ECO:0008006" key="8">
    <source>
        <dbReference type="Google" id="ProtNLM"/>
    </source>
</evidence>
<dbReference type="Proteomes" id="UP001460270">
    <property type="component" value="Unassembled WGS sequence"/>
</dbReference>
<keyword evidence="7" id="KW-1185">Reference proteome</keyword>
<dbReference type="Gene3D" id="2.40.128.20">
    <property type="match status" value="1"/>
</dbReference>
<name>A0AAW0PJV4_9GOBI</name>
<comment type="subcellular location">
    <subcellularLocation>
        <location evidence="1">Secreted</location>
    </subcellularLocation>
</comment>
<dbReference type="InterPro" id="IPR012674">
    <property type="entry name" value="Calycin"/>
</dbReference>
<feature type="chain" id="PRO_5043373561" description="Apolipoprotein M" evidence="5">
    <location>
        <begin position="24"/>
        <end position="196"/>
    </location>
</feature>